<organism evidence="2 3">
    <name type="scientific">Paraeggerthella hongkongensis</name>
    <dbReference type="NCBI Taxonomy" id="230658"/>
    <lineage>
        <taxon>Bacteria</taxon>
        <taxon>Bacillati</taxon>
        <taxon>Actinomycetota</taxon>
        <taxon>Coriobacteriia</taxon>
        <taxon>Eggerthellales</taxon>
        <taxon>Eggerthellaceae</taxon>
        <taxon>Paraeggerthella</taxon>
    </lineage>
</organism>
<dbReference type="EMBL" id="QICD01000001">
    <property type="protein sequence ID" value="RNL48923.1"/>
    <property type="molecule type" value="Genomic_DNA"/>
</dbReference>
<comment type="caution">
    <text evidence="2">The sequence shown here is derived from an EMBL/GenBank/DDBJ whole genome shotgun (WGS) entry which is preliminary data.</text>
</comment>
<sequence length="110" mass="12939">MNTDFSICVTDAFDDDLRDVLSYLMVDCGSPNAAERMVRAVDRAKELLTCSPFMNAVSSRPRWLGRSYREHYVLKYVIVYRIDGEVVWFLRLFHQTQLYERFVTEWAGSK</sequence>
<dbReference type="InterPro" id="IPR035093">
    <property type="entry name" value="RelE/ParE_toxin_dom_sf"/>
</dbReference>
<proteinExistence type="predicted"/>
<dbReference type="InterPro" id="IPR007712">
    <property type="entry name" value="RelE/ParE_toxin"/>
</dbReference>
<keyword evidence="3" id="KW-1185">Reference proteome</keyword>
<gene>
    <name evidence="2" type="ORF">DMP08_00205</name>
</gene>
<dbReference type="Gene3D" id="3.30.2310.20">
    <property type="entry name" value="RelE-like"/>
    <property type="match status" value="1"/>
</dbReference>
<dbReference type="Pfam" id="PF05016">
    <property type="entry name" value="ParE_toxin"/>
    <property type="match status" value="1"/>
</dbReference>
<evidence type="ECO:0000313" key="3">
    <source>
        <dbReference type="Proteomes" id="UP000278632"/>
    </source>
</evidence>
<dbReference type="Proteomes" id="UP000278632">
    <property type="component" value="Unassembled WGS sequence"/>
</dbReference>
<reference evidence="3" key="1">
    <citation type="submission" date="2018-05" db="EMBL/GenBank/DDBJ databases">
        <title>Genome Sequencing of selected type strains of the family Eggerthellaceae.</title>
        <authorList>
            <person name="Danylec N."/>
            <person name="Stoll D.A."/>
            <person name="Doetsch A."/>
            <person name="Huch M."/>
        </authorList>
    </citation>
    <scope>NUCLEOTIDE SEQUENCE [LARGE SCALE GENOMIC DNA]</scope>
    <source>
        <strain evidence="3">DSM 16106</strain>
    </source>
</reference>
<evidence type="ECO:0000256" key="1">
    <source>
        <dbReference type="ARBA" id="ARBA00022649"/>
    </source>
</evidence>
<accession>A0A3N0BLG8</accession>
<dbReference type="AlphaFoldDB" id="A0A3N0BLG8"/>
<name>A0A3N0BLG8_9ACTN</name>
<protein>
    <submittedName>
        <fullName evidence="2">Type II toxin-antitoxin system RelE/ParE family toxin</fullName>
    </submittedName>
</protein>
<keyword evidence="1" id="KW-1277">Toxin-antitoxin system</keyword>
<dbReference type="OrthoDB" id="3175444at2"/>
<evidence type="ECO:0000313" key="2">
    <source>
        <dbReference type="EMBL" id="RNL48923.1"/>
    </source>
</evidence>
<dbReference type="RefSeq" id="WP_123191004.1">
    <property type="nucleotide sequence ID" value="NZ_QICD01000001.1"/>
</dbReference>